<dbReference type="EMBL" id="LAZR01043328">
    <property type="protein sequence ID" value="KKL07343.1"/>
    <property type="molecule type" value="Genomic_DNA"/>
</dbReference>
<reference evidence="2" key="1">
    <citation type="journal article" date="2015" name="Nature">
        <title>Complex archaea that bridge the gap between prokaryotes and eukaryotes.</title>
        <authorList>
            <person name="Spang A."/>
            <person name="Saw J.H."/>
            <person name="Jorgensen S.L."/>
            <person name="Zaremba-Niedzwiedzka K."/>
            <person name="Martijn J."/>
            <person name="Lind A.E."/>
            <person name="van Eijk R."/>
            <person name="Schleper C."/>
            <person name="Guy L."/>
            <person name="Ettema T.J."/>
        </authorList>
    </citation>
    <scope>NUCLEOTIDE SEQUENCE</scope>
</reference>
<name>A0A0F9D5J2_9ZZZZ</name>
<feature type="region of interest" description="Disordered" evidence="1">
    <location>
        <begin position="57"/>
        <end position="101"/>
    </location>
</feature>
<accession>A0A0F9D5J2</accession>
<feature type="compositionally biased region" description="Basic and acidic residues" evidence="1">
    <location>
        <begin position="57"/>
        <end position="86"/>
    </location>
</feature>
<protein>
    <submittedName>
        <fullName evidence="2">Uncharacterized protein</fullName>
    </submittedName>
</protein>
<feature type="non-terminal residue" evidence="2">
    <location>
        <position position="217"/>
    </location>
</feature>
<comment type="caution">
    <text evidence="2">The sequence shown here is derived from an EMBL/GenBank/DDBJ whole genome shotgun (WGS) entry which is preliminary data.</text>
</comment>
<feature type="region of interest" description="Disordered" evidence="1">
    <location>
        <begin position="196"/>
        <end position="217"/>
    </location>
</feature>
<evidence type="ECO:0000256" key="1">
    <source>
        <dbReference type="SAM" id="MobiDB-lite"/>
    </source>
</evidence>
<dbReference type="AlphaFoldDB" id="A0A0F9D5J2"/>
<sequence>MERTEEQLTERKVEVAGWLQKTGIPTSPDAVTEEQLERYDEAFPPKTEEELATEAKIAEEAETARKAKEDAEAQKLADEKAAKEAELAGGTKPPEETVTDAALEERVKLERENAVFKDREDRRTAESVEDPEYIVPEGLKAFQDKDLYDPVKKIYGGIEISDEMTFSEQEEYRDQKVAYLKAMGVIETGRQDHITELQSKREAETARNDVRDQFIND</sequence>
<organism evidence="2">
    <name type="scientific">marine sediment metagenome</name>
    <dbReference type="NCBI Taxonomy" id="412755"/>
    <lineage>
        <taxon>unclassified sequences</taxon>
        <taxon>metagenomes</taxon>
        <taxon>ecological metagenomes</taxon>
    </lineage>
</organism>
<proteinExistence type="predicted"/>
<evidence type="ECO:0000313" key="2">
    <source>
        <dbReference type="EMBL" id="KKL07343.1"/>
    </source>
</evidence>
<gene>
    <name evidence="2" type="ORF">LCGC14_2586960</name>
</gene>